<gene>
    <name evidence="1" type="ORF">LCGC14_0686640</name>
</gene>
<dbReference type="InterPro" id="IPR043502">
    <property type="entry name" value="DNA/RNA_pol_sf"/>
</dbReference>
<organism evidence="1">
    <name type="scientific">marine sediment metagenome</name>
    <dbReference type="NCBI Taxonomy" id="412755"/>
    <lineage>
        <taxon>unclassified sequences</taxon>
        <taxon>metagenomes</taxon>
        <taxon>ecological metagenomes</taxon>
    </lineage>
</organism>
<name>A0A0F9R6Z4_9ZZZZ</name>
<reference evidence="1" key="1">
    <citation type="journal article" date="2015" name="Nature">
        <title>Complex archaea that bridge the gap between prokaryotes and eukaryotes.</title>
        <authorList>
            <person name="Spang A."/>
            <person name="Saw J.H."/>
            <person name="Jorgensen S.L."/>
            <person name="Zaremba-Niedzwiedzka K."/>
            <person name="Martijn J."/>
            <person name="Lind A.E."/>
            <person name="van Eijk R."/>
            <person name="Schleper C."/>
            <person name="Guy L."/>
            <person name="Ettema T.J."/>
        </authorList>
    </citation>
    <scope>NUCLEOTIDE SEQUENCE</scope>
</reference>
<dbReference type="EMBL" id="LAZR01001412">
    <property type="protein sequence ID" value="KKN45082.1"/>
    <property type="molecule type" value="Genomic_DNA"/>
</dbReference>
<protein>
    <submittedName>
        <fullName evidence="1">Uncharacterized protein</fullName>
    </submittedName>
</protein>
<accession>A0A0F9R6Z4</accession>
<proteinExistence type="predicted"/>
<comment type="caution">
    <text evidence="1">The sequence shown here is derived from an EMBL/GenBank/DDBJ whole genome shotgun (WGS) entry which is preliminary data.</text>
</comment>
<sequence>MKIATYRVTNTSKPSIIIQAGEDRCSLRLDDIGDILHAMLLPCDKGFTGVAWELDATVAPILRLLDIGKLRRLYEFKKTWLRPYSIYYMPGKLFSIKYGAYKMVIYDLSQYYPEEEEPAPAALLLKANDLIAALDTMNLYPQKLTSPVAIYEDAVLKNLSLPTGWDMPDKAAEYAYNCSGKLWIEAYQLGHFDKAYDYDMSGCFPNIAMQLPDFRNFTWHRHGTTRTKPKLARYGYYRVRLNISPDVMIHPFFFSDQEGNIRTAGGSWDTYLTLNQILFIRSRGLGVVEVIDGYWCEGIINHYPLENILKRLLAFKNHANPLISRLAKRMSVGVYGKFGEEWQDSFGPYFNPCFFSEISSRASMMVADFIYNNFSSSQVIHVSVDGVLCTVPAKNVDGLWSLSGTAPALVLSSGLLFQGNKRPKGLTYDRVTAMIKDHPKLSFYEAKIARRVTLGQAIQSGRLQEIGTFRDMFSSIDFNLQEHDRIFQELPATGGQAMSNHYSSKPFIIMDE</sequence>
<dbReference type="SUPFAM" id="SSF56672">
    <property type="entry name" value="DNA/RNA polymerases"/>
    <property type="match status" value="1"/>
</dbReference>
<evidence type="ECO:0000313" key="1">
    <source>
        <dbReference type="EMBL" id="KKN45082.1"/>
    </source>
</evidence>
<dbReference type="AlphaFoldDB" id="A0A0F9R6Z4"/>